<organism evidence="2 3">
    <name type="scientific">Hypholoma sublateritium (strain FD-334 SS-4)</name>
    <dbReference type="NCBI Taxonomy" id="945553"/>
    <lineage>
        <taxon>Eukaryota</taxon>
        <taxon>Fungi</taxon>
        <taxon>Dikarya</taxon>
        <taxon>Basidiomycota</taxon>
        <taxon>Agaricomycotina</taxon>
        <taxon>Agaricomycetes</taxon>
        <taxon>Agaricomycetidae</taxon>
        <taxon>Agaricales</taxon>
        <taxon>Agaricineae</taxon>
        <taxon>Strophariaceae</taxon>
        <taxon>Hypholoma</taxon>
    </lineage>
</organism>
<dbReference type="AlphaFoldDB" id="A0A0D2N1M6"/>
<dbReference type="InterPro" id="IPR011009">
    <property type="entry name" value="Kinase-like_dom_sf"/>
</dbReference>
<dbReference type="SUPFAM" id="SSF56112">
    <property type="entry name" value="Protein kinase-like (PK-like)"/>
    <property type="match status" value="1"/>
</dbReference>
<dbReference type="PROSITE" id="PS00109">
    <property type="entry name" value="PROTEIN_KINASE_TYR"/>
    <property type="match status" value="1"/>
</dbReference>
<evidence type="ECO:0000313" key="2">
    <source>
        <dbReference type="EMBL" id="KJA13104.1"/>
    </source>
</evidence>
<dbReference type="Gene3D" id="1.10.510.10">
    <property type="entry name" value="Transferase(Phosphotransferase) domain 1"/>
    <property type="match status" value="1"/>
</dbReference>
<protein>
    <recommendedName>
        <fullName evidence="1">Fungal-type protein kinase domain-containing protein</fullName>
    </recommendedName>
</protein>
<accession>A0A0D2N1M6</accession>
<evidence type="ECO:0000259" key="1">
    <source>
        <dbReference type="Pfam" id="PF17667"/>
    </source>
</evidence>
<keyword evidence="3" id="KW-1185">Reference proteome</keyword>
<dbReference type="InterPro" id="IPR040976">
    <property type="entry name" value="Pkinase_fungal"/>
</dbReference>
<evidence type="ECO:0000313" key="3">
    <source>
        <dbReference type="Proteomes" id="UP000054270"/>
    </source>
</evidence>
<proteinExistence type="predicted"/>
<dbReference type="OrthoDB" id="3260094at2759"/>
<reference evidence="3" key="1">
    <citation type="submission" date="2014-04" db="EMBL/GenBank/DDBJ databases">
        <title>Evolutionary Origins and Diversification of the Mycorrhizal Mutualists.</title>
        <authorList>
            <consortium name="DOE Joint Genome Institute"/>
            <consortium name="Mycorrhizal Genomics Consortium"/>
            <person name="Kohler A."/>
            <person name="Kuo A."/>
            <person name="Nagy L.G."/>
            <person name="Floudas D."/>
            <person name="Copeland A."/>
            <person name="Barry K.W."/>
            <person name="Cichocki N."/>
            <person name="Veneault-Fourrey C."/>
            <person name="LaButti K."/>
            <person name="Lindquist E.A."/>
            <person name="Lipzen A."/>
            <person name="Lundell T."/>
            <person name="Morin E."/>
            <person name="Murat C."/>
            <person name="Riley R."/>
            <person name="Ohm R."/>
            <person name="Sun H."/>
            <person name="Tunlid A."/>
            <person name="Henrissat B."/>
            <person name="Grigoriev I.V."/>
            <person name="Hibbett D.S."/>
            <person name="Martin F."/>
        </authorList>
    </citation>
    <scope>NUCLEOTIDE SEQUENCE [LARGE SCALE GENOMIC DNA]</scope>
    <source>
        <strain evidence="3">FD-334 SS-4</strain>
    </source>
</reference>
<dbReference type="EMBL" id="KN817787">
    <property type="protein sequence ID" value="KJA13104.1"/>
    <property type="molecule type" value="Genomic_DNA"/>
</dbReference>
<name>A0A0D2N1M6_HYPSF</name>
<dbReference type="Pfam" id="PF17667">
    <property type="entry name" value="Pkinase_fungal"/>
    <property type="match status" value="1"/>
</dbReference>
<dbReference type="GO" id="GO:0004672">
    <property type="term" value="F:protein kinase activity"/>
    <property type="evidence" value="ECO:0007669"/>
    <property type="project" value="InterPro"/>
</dbReference>
<dbReference type="InterPro" id="IPR008266">
    <property type="entry name" value="Tyr_kinase_AS"/>
</dbReference>
<gene>
    <name evidence="2" type="ORF">HYPSUDRAFT_209822</name>
</gene>
<dbReference type="Proteomes" id="UP000054270">
    <property type="component" value="Unassembled WGS sequence"/>
</dbReference>
<sequence length="344" mass="39153">MAHQPPARDHRRIVNGPVGNPLTSFRSREEFVKVLLDCVEWLEYLHIKCKIVHGDISVNNVVIFREPQSHPPASPIKIKKPTIKKTSTKKPDTTTAQVTQNAVLQAQGPILPAPLTGVTDHIPVFGVVIDYDYARFLNIIMDRTSGTLPFMPLAALDKRKRGKFAHCPTDDLESLLQTALAVVCFTTGPCGALREPEDHVPTSRWFNETDREQLFKDKSYDLMLYEEEIEAHITEYWQPFIPYLRRLVALTWPVVGREIGPSVATHEDYKNILKEALKAIKKDRETPANYAVTVINRQKRGRLSKAEAGRYPYPTKFSRGQNSQRIPRLLEIKHLSTWKDSVNA</sequence>
<feature type="domain" description="Fungal-type protein kinase" evidence="1">
    <location>
        <begin position="7"/>
        <end position="176"/>
    </location>
</feature>